<feature type="compositionally biased region" description="Low complexity" evidence="6">
    <location>
        <begin position="393"/>
        <end position="416"/>
    </location>
</feature>
<evidence type="ECO:0000256" key="4">
    <source>
        <dbReference type="ARBA" id="ARBA00022825"/>
    </source>
</evidence>
<dbReference type="Pfam" id="PF13180">
    <property type="entry name" value="PDZ_2"/>
    <property type="match status" value="1"/>
</dbReference>
<organism evidence="9 10">
    <name type="scientific">Minwuia thermotolerans</name>
    <dbReference type="NCBI Taxonomy" id="2056226"/>
    <lineage>
        <taxon>Bacteria</taxon>
        <taxon>Pseudomonadati</taxon>
        <taxon>Pseudomonadota</taxon>
        <taxon>Alphaproteobacteria</taxon>
        <taxon>Minwuiales</taxon>
        <taxon>Minwuiaceae</taxon>
        <taxon>Minwuia</taxon>
    </lineage>
</organism>
<dbReference type="GO" id="GO:0007165">
    <property type="term" value="P:signal transduction"/>
    <property type="evidence" value="ECO:0007669"/>
    <property type="project" value="TreeGrafter"/>
</dbReference>
<proteinExistence type="inferred from homology"/>
<sequence>MMKRTTVAAVMSAVMIASVSMVACAPARAQDQDREVYRLLELLGDALAKIRSNYVEDVDDKKLIEAGINGMLSSLDPHSNFLSPERVKQMEVDIRGEFGGLGIEVTMENGFVKVVTPIDDTPAARAGVRPGDLISHIDGEPVLGLSLTEAVKKMRGRVGSDIVLTMIREGEAEPFDITITRDIITVQSVRSRAEGNVAYIRITSFNEQTESGLRSAMDTLRAEIGEDQLRGVVLDLRNNPGGLLNQAIAVSDAFLERGEIVSTRGRGDDNIERYNAKSGDIATGLPVIVLINGGSASASEIVAGALKDHNRAILMGTKSFGKGSVQSIIQLQGGNRLKLTTSRYYTPSGTSIQATGILPDIEVPQATLEIIDNPNARSEADLRNRLENDTDNGDGSAPDAGQPGAAAPEGGETPPDYQLQRALDAIRAIDLARAGSLK</sequence>
<dbReference type="InterPro" id="IPR036034">
    <property type="entry name" value="PDZ_sf"/>
</dbReference>
<dbReference type="CDD" id="cd07560">
    <property type="entry name" value="Peptidase_S41_CPP"/>
    <property type="match status" value="1"/>
</dbReference>
<dbReference type="InterPro" id="IPR001478">
    <property type="entry name" value="PDZ"/>
</dbReference>
<dbReference type="Gene3D" id="3.90.226.10">
    <property type="entry name" value="2-enoyl-CoA Hydratase, Chain A, domain 1"/>
    <property type="match status" value="1"/>
</dbReference>
<evidence type="ECO:0000256" key="7">
    <source>
        <dbReference type="SAM" id="SignalP"/>
    </source>
</evidence>
<feature type="signal peptide" evidence="7">
    <location>
        <begin position="1"/>
        <end position="29"/>
    </location>
</feature>
<name>A0A2M9FWZ4_9PROT</name>
<evidence type="ECO:0000256" key="5">
    <source>
        <dbReference type="RuleBase" id="RU004404"/>
    </source>
</evidence>
<dbReference type="GO" id="GO:0004175">
    <property type="term" value="F:endopeptidase activity"/>
    <property type="evidence" value="ECO:0007669"/>
    <property type="project" value="TreeGrafter"/>
</dbReference>
<evidence type="ECO:0000256" key="6">
    <source>
        <dbReference type="SAM" id="MobiDB-lite"/>
    </source>
</evidence>
<evidence type="ECO:0000313" key="10">
    <source>
        <dbReference type="Proteomes" id="UP000229498"/>
    </source>
</evidence>
<dbReference type="NCBIfam" id="TIGR00225">
    <property type="entry name" value="prc"/>
    <property type="match status" value="1"/>
</dbReference>
<keyword evidence="4 5" id="KW-0720">Serine protease</keyword>
<dbReference type="PANTHER" id="PTHR32060">
    <property type="entry name" value="TAIL-SPECIFIC PROTEASE"/>
    <property type="match status" value="1"/>
</dbReference>
<comment type="similarity">
    <text evidence="1 5">Belongs to the peptidase S41A family.</text>
</comment>
<dbReference type="RefSeq" id="WP_109794859.1">
    <property type="nucleotide sequence ID" value="NZ_PHIG01000052.1"/>
</dbReference>
<dbReference type="OrthoDB" id="9812068at2"/>
<gene>
    <name evidence="9" type="ORF">CVT23_19705</name>
</gene>
<accession>A0A2M9FWZ4</accession>
<dbReference type="Proteomes" id="UP000229498">
    <property type="component" value="Unassembled WGS sequence"/>
</dbReference>
<dbReference type="PROSITE" id="PS50106">
    <property type="entry name" value="PDZ"/>
    <property type="match status" value="1"/>
</dbReference>
<dbReference type="InterPro" id="IPR004447">
    <property type="entry name" value="Peptidase_S41A"/>
</dbReference>
<dbReference type="PROSITE" id="PS51257">
    <property type="entry name" value="PROKAR_LIPOPROTEIN"/>
    <property type="match status" value="1"/>
</dbReference>
<evidence type="ECO:0000259" key="8">
    <source>
        <dbReference type="PROSITE" id="PS50106"/>
    </source>
</evidence>
<keyword evidence="10" id="KW-1185">Reference proteome</keyword>
<dbReference type="GO" id="GO:0006508">
    <property type="term" value="P:proteolysis"/>
    <property type="evidence" value="ECO:0007669"/>
    <property type="project" value="UniProtKB-KW"/>
</dbReference>
<dbReference type="InterPro" id="IPR029045">
    <property type="entry name" value="ClpP/crotonase-like_dom_sf"/>
</dbReference>
<dbReference type="SMART" id="SM00228">
    <property type="entry name" value="PDZ"/>
    <property type="match status" value="1"/>
</dbReference>
<dbReference type="GO" id="GO:0008236">
    <property type="term" value="F:serine-type peptidase activity"/>
    <property type="evidence" value="ECO:0007669"/>
    <property type="project" value="UniProtKB-KW"/>
</dbReference>
<dbReference type="Pfam" id="PF03572">
    <property type="entry name" value="Peptidase_S41"/>
    <property type="match status" value="1"/>
</dbReference>
<dbReference type="Gene3D" id="2.30.42.10">
    <property type="match status" value="1"/>
</dbReference>
<reference evidence="9 10" key="1">
    <citation type="submission" date="2017-11" db="EMBL/GenBank/DDBJ databases">
        <title>Draft genome sequence of Rhizobiales bacterium SY3-13.</title>
        <authorList>
            <person name="Sun C."/>
        </authorList>
    </citation>
    <scope>NUCLEOTIDE SEQUENCE [LARGE SCALE GENOMIC DNA]</scope>
    <source>
        <strain evidence="9 10">SY3-13</strain>
    </source>
</reference>
<dbReference type="FunFam" id="3.90.226.10:FF:000029">
    <property type="entry name" value="Peptidase, S41 family"/>
    <property type="match status" value="1"/>
</dbReference>
<evidence type="ECO:0000256" key="1">
    <source>
        <dbReference type="ARBA" id="ARBA00009179"/>
    </source>
</evidence>
<dbReference type="CDD" id="cd06782">
    <property type="entry name" value="cpPDZ_CPP-like"/>
    <property type="match status" value="1"/>
</dbReference>
<evidence type="ECO:0000313" key="9">
    <source>
        <dbReference type="EMBL" id="PJK27959.1"/>
    </source>
</evidence>
<evidence type="ECO:0000256" key="3">
    <source>
        <dbReference type="ARBA" id="ARBA00022801"/>
    </source>
</evidence>
<dbReference type="AlphaFoldDB" id="A0A2M9FWZ4"/>
<feature type="region of interest" description="Disordered" evidence="6">
    <location>
        <begin position="386"/>
        <end position="418"/>
    </location>
</feature>
<dbReference type="SMART" id="SM00245">
    <property type="entry name" value="TSPc"/>
    <property type="match status" value="1"/>
</dbReference>
<dbReference type="EMBL" id="PHIG01000052">
    <property type="protein sequence ID" value="PJK27959.1"/>
    <property type="molecule type" value="Genomic_DNA"/>
</dbReference>
<dbReference type="Pfam" id="PF22694">
    <property type="entry name" value="CtpB_N-like"/>
    <property type="match status" value="1"/>
</dbReference>
<comment type="caution">
    <text evidence="9">The sequence shown here is derived from an EMBL/GenBank/DDBJ whole genome shotgun (WGS) entry which is preliminary data.</text>
</comment>
<dbReference type="InterPro" id="IPR005151">
    <property type="entry name" value="Tail-specific_protease"/>
</dbReference>
<dbReference type="FunFam" id="2.30.42.10:FF:000063">
    <property type="entry name" value="Peptidase, S41 family"/>
    <property type="match status" value="1"/>
</dbReference>
<feature type="domain" description="PDZ" evidence="8">
    <location>
        <begin position="91"/>
        <end position="155"/>
    </location>
</feature>
<dbReference type="InterPro" id="IPR055210">
    <property type="entry name" value="CtpA/B_N"/>
</dbReference>
<dbReference type="PANTHER" id="PTHR32060:SF30">
    <property type="entry name" value="CARBOXY-TERMINAL PROCESSING PROTEASE CTPA"/>
    <property type="match status" value="1"/>
</dbReference>
<dbReference type="Gene3D" id="3.30.750.44">
    <property type="match status" value="1"/>
</dbReference>
<keyword evidence="2 5" id="KW-0645">Protease</keyword>
<keyword evidence="3 5" id="KW-0378">Hydrolase</keyword>
<evidence type="ECO:0000256" key="2">
    <source>
        <dbReference type="ARBA" id="ARBA00022670"/>
    </source>
</evidence>
<dbReference type="GO" id="GO:0030288">
    <property type="term" value="C:outer membrane-bounded periplasmic space"/>
    <property type="evidence" value="ECO:0007669"/>
    <property type="project" value="TreeGrafter"/>
</dbReference>
<dbReference type="SUPFAM" id="SSF50156">
    <property type="entry name" value="PDZ domain-like"/>
    <property type="match status" value="1"/>
</dbReference>
<feature type="chain" id="PRO_5014974223" evidence="7">
    <location>
        <begin position="30"/>
        <end position="438"/>
    </location>
</feature>
<keyword evidence="7" id="KW-0732">Signal</keyword>
<protein>
    <submittedName>
        <fullName evidence="9">Peptidase S41</fullName>
    </submittedName>
</protein>
<dbReference type="SUPFAM" id="SSF52096">
    <property type="entry name" value="ClpP/crotonase"/>
    <property type="match status" value="1"/>
</dbReference>